<keyword evidence="7 8" id="KW-0143">Chaperone</keyword>
<evidence type="ECO:0000256" key="7">
    <source>
        <dbReference type="ARBA" id="ARBA00023186"/>
    </source>
</evidence>
<evidence type="ECO:0000256" key="3">
    <source>
        <dbReference type="ARBA" id="ARBA00022692"/>
    </source>
</evidence>
<comment type="caution">
    <text evidence="10">The sequence shown here is derived from an EMBL/GenBank/DDBJ whole genome shotgun (WGS) entry which is preliminary data.</text>
</comment>
<feature type="compositionally biased region" description="Basic residues" evidence="9">
    <location>
        <begin position="621"/>
        <end position="636"/>
    </location>
</feature>
<dbReference type="PROSITE" id="PS00804">
    <property type="entry name" value="CALRETICULIN_2"/>
    <property type="match status" value="1"/>
</dbReference>
<accession>A0ABQ7JCR1</accession>
<dbReference type="PRINTS" id="PR00626">
    <property type="entry name" value="CALRETICULIN"/>
</dbReference>
<keyword evidence="5 8" id="KW-1133">Transmembrane helix</keyword>
<name>A0ABQ7JCR1_9APIC</name>
<evidence type="ECO:0000256" key="9">
    <source>
        <dbReference type="SAM" id="MobiDB-lite"/>
    </source>
</evidence>
<keyword evidence="4 8" id="KW-0256">Endoplasmic reticulum</keyword>
<dbReference type="InterPro" id="IPR001580">
    <property type="entry name" value="Calret/calnex"/>
</dbReference>
<dbReference type="EMBL" id="JADAQX010000125">
    <property type="protein sequence ID" value="KAF8821797.1"/>
    <property type="molecule type" value="Genomic_DNA"/>
</dbReference>
<dbReference type="PROSITE" id="PS00803">
    <property type="entry name" value="CALRETICULIN_1"/>
    <property type="match status" value="1"/>
</dbReference>
<evidence type="ECO:0000313" key="10">
    <source>
        <dbReference type="EMBL" id="KAF8821797.1"/>
    </source>
</evidence>
<dbReference type="PANTHER" id="PTHR11073">
    <property type="entry name" value="CALRETICULIN AND CALNEXIN"/>
    <property type="match status" value="1"/>
</dbReference>
<dbReference type="SUPFAM" id="SSF63887">
    <property type="entry name" value="P-domain of calnexin/calreticulin"/>
    <property type="match status" value="1"/>
</dbReference>
<dbReference type="Pfam" id="PF00262">
    <property type="entry name" value="Calreticulin"/>
    <property type="match status" value="1"/>
</dbReference>
<sequence>MAIYRKLCSSSFFLCLSIGLLCVYYSYNPETGEQTVPFGPGYAVAQEKIAEPAKPIKEKVYIHDAGSESGTLYDLDEEGRANVDPPAFVDTSVNEDEEDVLPEPVNLIKYTSPSTKGLLFAELFDTNPFEGSSPRWIFPSDSKFNGEVIYTRYETEAIEGDYGIRLNSESSFHGAATHLPAFGSFVGKTFVLQYEVKMENMLLCGGAYLKLLNLEGASLDTFNANSPYAVMFGPDKCGTGTNKVHFIFKYKNKNGEWSEHHMPNAPSVPSDTLSHVYTLVLKPDNTYEVWVDQSKRANGNFLTDFSPSILLPKLIPDSSDVKPSDWVDAVKITDVNAVKPDDWDETQPSTVEDDEAVMPEGWLEDEEEEIPDMEIVKPEEWDDEEDGEWEPSLIKNPKCEAAPGCGPWKRPQKMNPLYKGPWMPPLISNPDYIGQWKPREIPNENYFEDENAYVLPTVDALGFELWNVESGILFDNIIITDDFQKAQDFAEATWRMRQTVEKKLLAADEIVNEDETVPVPSSFLGELIHLYTVLSKDFSIYFWSAVAGARVKFEGVIEVLQSEYTDPCESCVVGISAFLTMALSGGSKKVKTVSSEPSDGEVDASDEAAGTDNSEEETNAVKKRSIHVSKKRATRM</sequence>
<feature type="transmembrane region" description="Helical" evidence="8">
    <location>
        <begin position="7"/>
        <end position="27"/>
    </location>
</feature>
<organism evidence="10 11">
    <name type="scientific">Cardiosporidium cionae</name>
    <dbReference type="NCBI Taxonomy" id="476202"/>
    <lineage>
        <taxon>Eukaryota</taxon>
        <taxon>Sar</taxon>
        <taxon>Alveolata</taxon>
        <taxon>Apicomplexa</taxon>
        <taxon>Aconoidasida</taxon>
        <taxon>Nephromycida</taxon>
        <taxon>Cardiosporidium</taxon>
    </lineage>
</organism>
<dbReference type="InterPro" id="IPR013320">
    <property type="entry name" value="ConA-like_dom_sf"/>
</dbReference>
<dbReference type="Proteomes" id="UP000823046">
    <property type="component" value="Unassembled WGS sequence"/>
</dbReference>
<protein>
    <submittedName>
        <fullName evidence="10">Calreticulin family protein</fullName>
    </submittedName>
</protein>
<comment type="subcellular location">
    <subcellularLocation>
        <location evidence="1">Endoplasmic reticulum membrane</location>
        <topology evidence="1">Single-pass membrane protein</topology>
    </subcellularLocation>
</comment>
<evidence type="ECO:0000313" key="11">
    <source>
        <dbReference type="Proteomes" id="UP000823046"/>
    </source>
</evidence>
<feature type="region of interest" description="Disordered" evidence="9">
    <location>
        <begin position="589"/>
        <end position="636"/>
    </location>
</feature>
<evidence type="ECO:0000256" key="6">
    <source>
        <dbReference type="ARBA" id="ARBA00023136"/>
    </source>
</evidence>
<gene>
    <name evidence="10" type="ORF">IE077_000183</name>
</gene>
<dbReference type="Gene3D" id="2.60.120.200">
    <property type="match status" value="1"/>
</dbReference>
<dbReference type="InterPro" id="IPR018124">
    <property type="entry name" value="Calret/calnex_CS"/>
</dbReference>
<evidence type="ECO:0000256" key="5">
    <source>
        <dbReference type="ARBA" id="ARBA00022989"/>
    </source>
</evidence>
<comment type="similarity">
    <text evidence="2 8">Belongs to the calreticulin family.</text>
</comment>
<dbReference type="Gene3D" id="2.10.250.10">
    <property type="entry name" value="Calreticulin/calnexin, P domain"/>
    <property type="match status" value="1"/>
</dbReference>
<keyword evidence="3 8" id="KW-0812">Transmembrane</keyword>
<keyword evidence="11" id="KW-1185">Reference proteome</keyword>
<keyword evidence="6 8" id="KW-0472">Membrane</keyword>
<reference evidence="10 11" key="1">
    <citation type="journal article" date="2020" name="bioRxiv">
        <title>Metabolic contributions of an alphaproteobacterial endosymbiont in the apicomplexan Cardiosporidium cionae.</title>
        <authorList>
            <person name="Hunter E.S."/>
            <person name="Paight C.J."/>
            <person name="Lane C.E."/>
        </authorList>
    </citation>
    <scope>NUCLEOTIDE SEQUENCE [LARGE SCALE GENOMIC DNA]</scope>
    <source>
        <strain evidence="10">ESH_2018</strain>
    </source>
</reference>
<evidence type="ECO:0000256" key="4">
    <source>
        <dbReference type="ARBA" id="ARBA00022824"/>
    </source>
</evidence>
<evidence type="ECO:0000256" key="2">
    <source>
        <dbReference type="ARBA" id="ARBA00010983"/>
    </source>
</evidence>
<evidence type="ECO:0000256" key="1">
    <source>
        <dbReference type="ARBA" id="ARBA00004389"/>
    </source>
</evidence>
<dbReference type="InterPro" id="IPR009033">
    <property type="entry name" value="Calreticulin/calnexin_P_dom_sf"/>
</dbReference>
<dbReference type="SUPFAM" id="SSF49899">
    <property type="entry name" value="Concanavalin A-like lectins/glucanases"/>
    <property type="match status" value="1"/>
</dbReference>
<evidence type="ECO:0000256" key="8">
    <source>
        <dbReference type="RuleBase" id="RU362126"/>
    </source>
</evidence>
<proteinExistence type="inferred from homology"/>
<dbReference type="PANTHER" id="PTHR11073:SF1">
    <property type="entry name" value="CALNEXIN 14D-RELATED"/>
    <property type="match status" value="1"/>
</dbReference>